<dbReference type="VEuPathDB" id="VectorBase:ASIC013012"/>
<reference evidence="8" key="2">
    <citation type="submission" date="2020-05" db="UniProtKB">
        <authorList>
            <consortium name="EnsemblMetazoa"/>
        </authorList>
    </citation>
    <scope>IDENTIFICATION</scope>
</reference>
<feature type="compositionally biased region" description="Basic residues" evidence="6">
    <location>
        <begin position="120"/>
        <end position="139"/>
    </location>
</feature>
<evidence type="ECO:0000256" key="1">
    <source>
        <dbReference type="ARBA" id="ARBA00004123"/>
    </source>
</evidence>
<dbReference type="InterPro" id="IPR039050">
    <property type="entry name" value="GATAD1"/>
</dbReference>
<accession>A0A084W4E9</accession>
<dbReference type="PANTHER" id="PTHR13340">
    <property type="entry name" value="GATA ZINC FINGER DOMAIN-CONTAINING"/>
    <property type="match status" value="1"/>
</dbReference>
<evidence type="ECO:0000313" key="8">
    <source>
        <dbReference type="EnsemblMetazoa" id="ASIC013012-PA"/>
    </source>
</evidence>
<dbReference type="OrthoDB" id="9994231at2759"/>
<dbReference type="EMBL" id="ATLV01020329">
    <property type="status" value="NOT_ANNOTATED_CDS"/>
    <property type="molecule type" value="Genomic_DNA"/>
</dbReference>
<dbReference type="VEuPathDB" id="VectorBase:ASIS020383"/>
<feature type="compositionally biased region" description="Basic residues" evidence="6">
    <location>
        <begin position="145"/>
        <end position="160"/>
    </location>
</feature>
<gene>
    <name evidence="7" type="ORF">ZHAS_00013012</name>
</gene>
<evidence type="ECO:0000256" key="5">
    <source>
        <dbReference type="ARBA" id="ARBA00023242"/>
    </source>
</evidence>
<feature type="compositionally biased region" description="Polar residues" evidence="6">
    <location>
        <begin position="163"/>
        <end position="172"/>
    </location>
</feature>
<protein>
    <recommendedName>
        <fullName evidence="10">GATA zinc finger domain-containing protein 1</fullName>
    </recommendedName>
</protein>
<keyword evidence="3" id="KW-0863">Zinc-finger</keyword>
<name>A0A084W4E9_ANOSI</name>
<feature type="region of interest" description="Disordered" evidence="6">
    <location>
        <begin position="90"/>
        <end position="172"/>
    </location>
</feature>
<dbReference type="EMBL" id="KE525298">
    <property type="protein sequence ID" value="KFB45093.1"/>
    <property type="molecule type" value="Genomic_DNA"/>
</dbReference>
<dbReference type="Proteomes" id="UP000030765">
    <property type="component" value="Unassembled WGS sequence"/>
</dbReference>
<dbReference type="GO" id="GO:0006325">
    <property type="term" value="P:chromatin organization"/>
    <property type="evidence" value="ECO:0007669"/>
    <property type="project" value="TreeGrafter"/>
</dbReference>
<reference evidence="7 9" key="1">
    <citation type="journal article" date="2014" name="BMC Genomics">
        <title>Genome sequence of Anopheles sinensis provides insight into genetics basis of mosquito competence for malaria parasites.</title>
        <authorList>
            <person name="Zhou D."/>
            <person name="Zhang D."/>
            <person name="Ding G."/>
            <person name="Shi L."/>
            <person name="Hou Q."/>
            <person name="Ye Y."/>
            <person name="Xu Y."/>
            <person name="Zhou H."/>
            <person name="Xiong C."/>
            <person name="Li S."/>
            <person name="Yu J."/>
            <person name="Hong S."/>
            <person name="Yu X."/>
            <person name="Zou P."/>
            <person name="Chen C."/>
            <person name="Chang X."/>
            <person name="Wang W."/>
            <person name="Lv Y."/>
            <person name="Sun Y."/>
            <person name="Ma L."/>
            <person name="Shen B."/>
            <person name="Zhu C."/>
        </authorList>
    </citation>
    <scope>NUCLEOTIDE SEQUENCE [LARGE SCALE GENOMIC DNA]</scope>
</reference>
<dbReference type="STRING" id="74873.A0A084W4E9"/>
<dbReference type="GO" id="GO:0005634">
    <property type="term" value="C:nucleus"/>
    <property type="evidence" value="ECO:0007669"/>
    <property type="project" value="UniProtKB-SubCell"/>
</dbReference>
<keyword evidence="5" id="KW-0539">Nucleus</keyword>
<evidence type="ECO:0008006" key="10">
    <source>
        <dbReference type="Google" id="ProtNLM"/>
    </source>
</evidence>
<dbReference type="AlphaFoldDB" id="A0A084W4E9"/>
<proteinExistence type="predicted"/>
<evidence type="ECO:0000256" key="6">
    <source>
        <dbReference type="SAM" id="MobiDB-lite"/>
    </source>
</evidence>
<dbReference type="GO" id="GO:0008270">
    <property type="term" value="F:zinc ion binding"/>
    <property type="evidence" value="ECO:0007669"/>
    <property type="project" value="UniProtKB-KW"/>
</dbReference>
<keyword evidence="2" id="KW-0479">Metal-binding</keyword>
<keyword evidence="9" id="KW-1185">Reference proteome</keyword>
<dbReference type="EnsemblMetazoa" id="ASIC013012-RA">
    <property type="protein sequence ID" value="ASIC013012-PA"/>
    <property type="gene ID" value="ASIC013012"/>
</dbReference>
<feature type="region of interest" description="Disordered" evidence="6">
    <location>
        <begin position="42"/>
        <end position="70"/>
    </location>
</feature>
<comment type="subcellular location">
    <subcellularLocation>
        <location evidence="1">Nucleus</location>
    </subcellularLocation>
</comment>
<keyword evidence="4" id="KW-0862">Zinc</keyword>
<dbReference type="PANTHER" id="PTHR13340:SF2">
    <property type="entry name" value="GATA ZINC FINGER DOMAIN-CONTAINING PROTEIN 1"/>
    <property type="match status" value="1"/>
</dbReference>
<evidence type="ECO:0000256" key="3">
    <source>
        <dbReference type="ARBA" id="ARBA00022771"/>
    </source>
</evidence>
<organism evidence="7">
    <name type="scientific">Anopheles sinensis</name>
    <name type="common">Mosquito</name>
    <dbReference type="NCBI Taxonomy" id="74873"/>
    <lineage>
        <taxon>Eukaryota</taxon>
        <taxon>Metazoa</taxon>
        <taxon>Ecdysozoa</taxon>
        <taxon>Arthropoda</taxon>
        <taxon>Hexapoda</taxon>
        <taxon>Insecta</taxon>
        <taxon>Pterygota</taxon>
        <taxon>Neoptera</taxon>
        <taxon>Endopterygota</taxon>
        <taxon>Diptera</taxon>
        <taxon>Nematocera</taxon>
        <taxon>Culicoidea</taxon>
        <taxon>Culicidae</taxon>
        <taxon>Anophelinae</taxon>
        <taxon>Anopheles</taxon>
    </lineage>
</organism>
<evidence type="ECO:0000256" key="4">
    <source>
        <dbReference type="ARBA" id="ARBA00022833"/>
    </source>
</evidence>
<evidence type="ECO:0000313" key="7">
    <source>
        <dbReference type="EMBL" id="KFB45093.1"/>
    </source>
</evidence>
<dbReference type="OMA" id="DNRNYVW"/>
<sequence length="305" mass="34594">MPPKIQKCSICGTLETQKWFTLDRRSICYDCHDIQLNPPLEPVRERTPERPVPTAVPAASTTSVDPQCPMEVDGDNHVAETISMAKEDGNSVANADSYGPDEQTGEKGGGLFSQDLQSPRRLRRRTCPTRTPIRRRVTKASRGNHNTKAKSRRTLLKKPPTRTPQETASTRSVQKLFHEDTWYQIGDIVSLLDTKDNTYYAQIRGLLVDTYNEKSAVLTWLIPTTASPPPNEGFDPATYQIGPDEDCPRRITYVKFVMHAPSSYYLDRNDPFPRPETYGPTNTTQRDNRNYVWANIAHLHYGDEK</sequence>
<evidence type="ECO:0000313" key="9">
    <source>
        <dbReference type="Proteomes" id="UP000030765"/>
    </source>
</evidence>
<evidence type="ECO:0000256" key="2">
    <source>
        <dbReference type="ARBA" id="ARBA00022723"/>
    </source>
</evidence>